<dbReference type="PATRIC" id="fig|745776.4.peg.382"/>
<evidence type="ECO:0000313" key="3">
    <source>
        <dbReference type="Proteomes" id="UP000007575"/>
    </source>
</evidence>
<name>H8GVC5_DEIGI</name>
<feature type="domain" description="DUF11" evidence="1">
    <location>
        <begin position="318"/>
        <end position="416"/>
    </location>
</feature>
<dbReference type="InterPro" id="IPR001434">
    <property type="entry name" value="OmcB-like_DUF11"/>
</dbReference>
<gene>
    <name evidence="2" type="ordered locus">DGo_CA0375</name>
</gene>
<organism evidence="2 3">
    <name type="scientific">Deinococcus gobiensis (strain DSM 21396 / JCM 16679 / CGMCC 1.7299 / I-0)</name>
    <dbReference type="NCBI Taxonomy" id="745776"/>
    <lineage>
        <taxon>Bacteria</taxon>
        <taxon>Thermotogati</taxon>
        <taxon>Deinococcota</taxon>
        <taxon>Deinococci</taxon>
        <taxon>Deinococcales</taxon>
        <taxon>Deinococcaceae</taxon>
        <taxon>Deinococcus</taxon>
    </lineage>
</organism>
<keyword evidence="3" id="KW-1185">Reference proteome</keyword>
<dbReference type="AlphaFoldDB" id="H8GVC5"/>
<dbReference type="HOGENOM" id="CLU_315869_0_0_0"/>
<evidence type="ECO:0000313" key="2">
    <source>
        <dbReference type="EMBL" id="AFD24302.1"/>
    </source>
</evidence>
<reference evidence="2 3" key="1">
    <citation type="journal article" date="2012" name="PLoS ONE">
        <title>Genome sequence and transcriptome analysis of the radioresistant bacterium Deinococcus gobiensis: insights into the extreme environmental adaptations.</title>
        <authorList>
            <person name="Yuan M."/>
            <person name="Chen M."/>
            <person name="Zhang W."/>
            <person name="Lu W."/>
            <person name="Wang J."/>
            <person name="Yang M."/>
            <person name="Zhao P."/>
            <person name="Tang R."/>
            <person name="Li X."/>
            <person name="Hao Y."/>
            <person name="Zhou Z."/>
            <person name="Zhan Y."/>
            <person name="Yu H."/>
            <person name="Teng C."/>
            <person name="Yan Y."/>
            <person name="Ping S."/>
            <person name="Wang Y."/>
            <person name="Lin M."/>
        </authorList>
    </citation>
    <scope>NUCLEOTIDE SEQUENCE [LARGE SCALE GENOMIC DNA]</scope>
    <source>
        <strain evidence="2 3">I-0</strain>
    </source>
</reference>
<dbReference type="KEGG" id="dgo:DGo_CA0375"/>
<protein>
    <recommendedName>
        <fullName evidence="1">DUF11 domain-containing protein</fullName>
    </recommendedName>
</protein>
<dbReference type="Gene3D" id="2.60.40.1120">
    <property type="entry name" value="Carboxypeptidase-like, regulatory domain"/>
    <property type="match status" value="1"/>
</dbReference>
<sequence>MTGVLTLAACGQNATPTCATGQTLVNGVCTTPGATTGVLNVQNPNGYTVAVTNSAGTAVPSSSFGSLTPGNYTITFSRDGFASQTTSFSITAGNTTTVVAPTLVAANTAVGAYYINASGARVAITAADTANAGTRFVFYSWLKDDSGSGVTPANLATGAAPTASEKTEVAPLNTQNLAGAYVGYRTSDGTVFPVVGANVRWDITEQTGSVRFSAADDGTQASGAPISGQDINDNALNANTYTNAAAGTNVRFPSSATYPTYNLTGINTPDTNGFSWTALNHDPRSTTATARVRVIASVNGTEIDKQWLDKTFAPSANLVITKTPADNAAGINQARNITVTVTNNGAGAATGIKLNDVLRSGDGAAYSITAPTGTTANTTDGFDTSFDLAPGASRSFVLSAQASAVGVYCDVATVVSYINGQFGTVTPSNLNAQACLTVTAPNLNIVKTLGTLSADGATFTPIASGVTVAPNTPVYARVTVSNGGTATATNVVVTEGLANNTNAANYKISGAVVSNPNTAVTLNGDDGFTSAAFSLAAGASQTFTFPATGSVDGTYCDTASATATSNNGGAATVTGSPTAAVCFTVTSPSLNITKVNQSTSGGAVSNLYPGSSYRSVITVRNSGTGAATGVAVSDLLGNLNSRFVSFGSGTYSVTNADGSVASSGSLATSTNNANTVVTSPASVTLGSGQTITLTLTSSVPAGTPAGQYCDTATYASTNAGTNTANACVTVINFVSTRTQMSDGDTALGASNRDPIPADGTTVLTLTSGISVENSSNQGVNNNSVVFNFGSTDARGSTPGLFKVNDTTVYYDPTPTINPVDGKFTSDYTSASSRRLTLGTDYTLNPGGASTTGTQTLNILAGSTIVPGGTIGIGGVIWVRHSMVAPVGTAPRTYNNSLLWAGTGANDGASTGGASSEPTTTIVPQ</sequence>
<dbReference type="InterPro" id="IPR013783">
    <property type="entry name" value="Ig-like_fold"/>
</dbReference>
<evidence type="ECO:0000259" key="1">
    <source>
        <dbReference type="Pfam" id="PF01345"/>
    </source>
</evidence>
<dbReference type="STRING" id="745776.DGo_CA0375"/>
<dbReference type="Proteomes" id="UP000007575">
    <property type="component" value="Chromosome"/>
</dbReference>
<accession>H8GVC5</accession>
<proteinExistence type="predicted"/>
<dbReference type="Pfam" id="PF01345">
    <property type="entry name" value="DUF11"/>
    <property type="match status" value="1"/>
</dbReference>
<dbReference type="EMBL" id="CP002191">
    <property type="protein sequence ID" value="AFD24302.1"/>
    <property type="molecule type" value="Genomic_DNA"/>
</dbReference>
<dbReference type="Gene3D" id="2.60.40.10">
    <property type="entry name" value="Immunoglobulins"/>
    <property type="match status" value="2"/>
</dbReference>